<keyword evidence="3 5" id="KW-1133">Transmembrane helix</keyword>
<feature type="transmembrane region" description="Helical" evidence="5">
    <location>
        <begin position="235"/>
        <end position="252"/>
    </location>
</feature>
<evidence type="ECO:0000256" key="5">
    <source>
        <dbReference type="SAM" id="Phobius"/>
    </source>
</evidence>
<gene>
    <name evidence="7" type="ORF">A2125_00735</name>
</gene>
<evidence type="ECO:0000259" key="6">
    <source>
        <dbReference type="Pfam" id="PF04932"/>
    </source>
</evidence>
<dbReference type="GO" id="GO:0016020">
    <property type="term" value="C:membrane"/>
    <property type="evidence" value="ECO:0007669"/>
    <property type="project" value="UniProtKB-SubCell"/>
</dbReference>
<comment type="subcellular location">
    <subcellularLocation>
        <location evidence="1">Membrane</location>
        <topology evidence="1">Multi-pass membrane protein</topology>
    </subcellularLocation>
</comment>
<dbReference type="Pfam" id="PF04932">
    <property type="entry name" value="Wzy_C"/>
    <property type="match status" value="1"/>
</dbReference>
<evidence type="ECO:0000256" key="2">
    <source>
        <dbReference type="ARBA" id="ARBA00022692"/>
    </source>
</evidence>
<feature type="transmembrane region" description="Helical" evidence="5">
    <location>
        <begin position="161"/>
        <end position="185"/>
    </location>
</feature>
<protein>
    <recommendedName>
        <fullName evidence="6">O-antigen ligase-related domain-containing protein</fullName>
    </recommendedName>
</protein>
<dbReference type="AlphaFoldDB" id="A0A1F7WT63"/>
<accession>A0A1F7WT63</accession>
<proteinExistence type="predicted"/>
<keyword evidence="2 5" id="KW-0812">Transmembrane</keyword>
<dbReference type="PANTHER" id="PTHR37422">
    <property type="entry name" value="TEICHURONIC ACID BIOSYNTHESIS PROTEIN TUAE"/>
    <property type="match status" value="1"/>
</dbReference>
<feature type="transmembrane region" description="Helical" evidence="5">
    <location>
        <begin position="122"/>
        <end position="141"/>
    </location>
</feature>
<organism evidence="7 8">
    <name type="scientific">Candidatus Woesebacteria bacterium GWB1_43_5</name>
    <dbReference type="NCBI Taxonomy" id="1802474"/>
    <lineage>
        <taxon>Bacteria</taxon>
        <taxon>Candidatus Woeseibacteriota</taxon>
    </lineage>
</organism>
<dbReference type="Proteomes" id="UP000178812">
    <property type="component" value="Unassembled WGS sequence"/>
</dbReference>
<feature type="transmembrane region" description="Helical" evidence="5">
    <location>
        <begin position="197"/>
        <end position="215"/>
    </location>
</feature>
<dbReference type="EMBL" id="MGFM01000041">
    <property type="protein sequence ID" value="OGM05285.1"/>
    <property type="molecule type" value="Genomic_DNA"/>
</dbReference>
<comment type="caution">
    <text evidence="7">The sequence shown here is derived from an EMBL/GenBank/DDBJ whole genome shotgun (WGS) entry which is preliminary data.</text>
</comment>
<keyword evidence="4 5" id="KW-0472">Membrane</keyword>
<evidence type="ECO:0000256" key="1">
    <source>
        <dbReference type="ARBA" id="ARBA00004141"/>
    </source>
</evidence>
<feature type="transmembrane region" description="Helical" evidence="5">
    <location>
        <begin position="65"/>
        <end position="84"/>
    </location>
</feature>
<evidence type="ECO:0000313" key="7">
    <source>
        <dbReference type="EMBL" id="OGM05285.1"/>
    </source>
</evidence>
<feature type="transmembrane region" description="Helical" evidence="5">
    <location>
        <begin position="320"/>
        <end position="340"/>
    </location>
</feature>
<evidence type="ECO:0000256" key="3">
    <source>
        <dbReference type="ARBA" id="ARBA00022989"/>
    </source>
</evidence>
<feature type="transmembrane region" description="Helical" evidence="5">
    <location>
        <begin position="90"/>
        <end position="110"/>
    </location>
</feature>
<feature type="transmembrane region" description="Helical" evidence="5">
    <location>
        <begin position="35"/>
        <end position="53"/>
    </location>
</feature>
<evidence type="ECO:0000256" key="4">
    <source>
        <dbReference type="ARBA" id="ARBA00023136"/>
    </source>
</evidence>
<name>A0A1F7WT63_9BACT</name>
<dbReference type="InterPro" id="IPR051533">
    <property type="entry name" value="WaaL-like"/>
</dbReference>
<dbReference type="PANTHER" id="PTHR37422:SF13">
    <property type="entry name" value="LIPOPOLYSACCHARIDE BIOSYNTHESIS PROTEIN PA4999-RELATED"/>
    <property type="match status" value="1"/>
</dbReference>
<feature type="domain" description="O-antigen ligase-related" evidence="6">
    <location>
        <begin position="202"/>
        <end position="336"/>
    </location>
</feature>
<evidence type="ECO:0000313" key="8">
    <source>
        <dbReference type="Proteomes" id="UP000178812"/>
    </source>
</evidence>
<reference evidence="7 8" key="1">
    <citation type="journal article" date="2016" name="Nat. Commun.">
        <title>Thousands of microbial genomes shed light on interconnected biogeochemical processes in an aquifer system.</title>
        <authorList>
            <person name="Anantharaman K."/>
            <person name="Brown C.T."/>
            <person name="Hug L.A."/>
            <person name="Sharon I."/>
            <person name="Castelle C.J."/>
            <person name="Probst A.J."/>
            <person name="Thomas B.C."/>
            <person name="Singh A."/>
            <person name="Wilkins M.J."/>
            <person name="Karaoz U."/>
            <person name="Brodie E.L."/>
            <person name="Williams K.H."/>
            <person name="Hubbard S.S."/>
            <person name="Banfield J.F."/>
        </authorList>
    </citation>
    <scope>NUCLEOTIDE SEQUENCE [LARGE SCALE GENOMIC DNA]</scope>
</reference>
<sequence>MDDAKKVNWLLFAYLAVFPFGQLARFEITVSSYKIPLLIPDLILGLFVLLFVIGKFKMPKIWPRAFGFLLLVLFSSLVANFVFQTPAYEVLVGFLYWLRLFANFIFFVAVSNQVGSTKSFSATIFKSLIAISVFVGVFGWIQYLVYPDLRSLYEWGWDDHLYRLAGTFLDPGFTSILLVFGFLASLSSFLRNHKRKYIYIAVCLFLFVTVLFTYSRAGYLALAVGTTFLFIQKSRFKSVVFVVVLLIALLLLPRPEGEGVRLERVASIVKRLSNYGQTVEIIKKSPLFGVGYNNLCFAKKYFYPESYFGSHSCGGSDSSLLFILATGGVLGSSAFIHLLYKSRLAKSSLYGSTFLATGIALLTHSLFVNSMFYPWVLGWMMALAALSVRE</sequence>
<dbReference type="InterPro" id="IPR007016">
    <property type="entry name" value="O-antigen_ligase-rel_domated"/>
</dbReference>